<sequence length="52" mass="5963">MNPSEKFFLPIDSESLPKISENVLLAGIQEKVSKVFTGSGRLIRMHWNTWTE</sequence>
<name>A0A094W8A1_9BACT</name>
<protein>
    <submittedName>
        <fullName evidence="1">Uncharacterized protein</fullName>
    </submittedName>
</protein>
<reference evidence="1 2" key="1">
    <citation type="submission" date="2014-06" db="EMBL/GenBank/DDBJ databases">
        <title>Draft genome sequence of iron oxidizing acidophile Leptospirillum ferriphilum DSM14647.</title>
        <authorList>
            <person name="Cardenas J.P."/>
            <person name="Lazcano M."/>
            <person name="Ossandon F.J."/>
            <person name="Corbett M."/>
            <person name="Holmes D.S."/>
            <person name="Watkin E."/>
        </authorList>
    </citation>
    <scope>NUCLEOTIDE SEQUENCE [LARGE SCALE GENOMIC DNA]</scope>
    <source>
        <strain evidence="1 2">DSM 14647</strain>
    </source>
</reference>
<evidence type="ECO:0000313" key="1">
    <source>
        <dbReference type="EMBL" id="KGA92705.1"/>
    </source>
</evidence>
<dbReference type="AlphaFoldDB" id="A0A094W8A1"/>
<comment type="caution">
    <text evidence="1">The sequence shown here is derived from an EMBL/GenBank/DDBJ whole genome shotgun (WGS) entry which is preliminary data.</text>
</comment>
<evidence type="ECO:0000313" key="2">
    <source>
        <dbReference type="Proteomes" id="UP000029452"/>
    </source>
</evidence>
<dbReference type="Proteomes" id="UP000029452">
    <property type="component" value="Unassembled WGS sequence"/>
</dbReference>
<dbReference type="EMBL" id="JPGK01000013">
    <property type="protein sequence ID" value="KGA92705.1"/>
    <property type="molecule type" value="Genomic_DNA"/>
</dbReference>
<gene>
    <name evidence="1" type="ORF">LptCag_2746</name>
</gene>
<accession>A0A094W8A1</accession>
<dbReference type="PATRIC" id="fig|178606.4.peg.2609"/>
<proteinExistence type="predicted"/>
<organism evidence="1 2">
    <name type="scientific">Leptospirillum ferriphilum</name>
    <dbReference type="NCBI Taxonomy" id="178606"/>
    <lineage>
        <taxon>Bacteria</taxon>
        <taxon>Pseudomonadati</taxon>
        <taxon>Nitrospirota</taxon>
        <taxon>Nitrospiria</taxon>
        <taxon>Nitrospirales</taxon>
        <taxon>Nitrospiraceae</taxon>
        <taxon>Leptospirillum</taxon>
    </lineage>
</organism>